<dbReference type="Proteomes" id="UP001501842">
    <property type="component" value="Unassembled WGS sequence"/>
</dbReference>
<protein>
    <submittedName>
        <fullName evidence="2">Uncharacterized protein</fullName>
    </submittedName>
</protein>
<dbReference type="RefSeq" id="WP_344455987.1">
    <property type="nucleotide sequence ID" value="NZ_BAAATZ010000032.1"/>
</dbReference>
<evidence type="ECO:0000313" key="2">
    <source>
        <dbReference type="EMBL" id="GAA2736220.1"/>
    </source>
</evidence>
<dbReference type="EMBL" id="BAAATZ010000032">
    <property type="protein sequence ID" value="GAA2736220.1"/>
    <property type="molecule type" value="Genomic_DNA"/>
</dbReference>
<name>A0ABP6H637_9ACTN</name>
<gene>
    <name evidence="2" type="ORF">GCM10010439_62770</name>
</gene>
<proteinExistence type="predicted"/>
<evidence type="ECO:0000313" key="3">
    <source>
        <dbReference type="Proteomes" id="UP001501842"/>
    </source>
</evidence>
<comment type="caution">
    <text evidence="2">The sequence shown here is derived from an EMBL/GenBank/DDBJ whole genome shotgun (WGS) entry which is preliminary data.</text>
</comment>
<organism evidence="2 3">
    <name type="scientific">Actinocorallia aurantiaca</name>
    <dbReference type="NCBI Taxonomy" id="46204"/>
    <lineage>
        <taxon>Bacteria</taxon>
        <taxon>Bacillati</taxon>
        <taxon>Actinomycetota</taxon>
        <taxon>Actinomycetes</taxon>
        <taxon>Streptosporangiales</taxon>
        <taxon>Thermomonosporaceae</taxon>
        <taxon>Actinocorallia</taxon>
    </lineage>
</organism>
<sequence>MRPQPSRWCAVDPTERPAAARAVHARFTPSELPLLTSSPHRATAIRAMARTLSGLGRGYLGGHAEITSDGTPPRGCRSVAVTECLAVARAVDSALRGGRGTAWLRLPDRNERNPRQLPDWNR</sequence>
<keyword evidence="3" id="KW-1185">Reference proteome</keyword>
<accession>A0ABP6H637</accession>
<evidence type="ECO:0000256" key="1">
    <source>
        <dbReference type="SAM" id="MobiDB-lite"/>
    </source>
</evidence>
<feature type="region of interest" description="Disordered" evidence="1">
    <location>
        <begin position="100"/>
        <end position="122"/>
    </location>
</feature>
<reference evidence="3" key="1">
    <citation type="journal article" date="2019" name="Int. J. Syst. Evol. Microbiol.">
        <title>The Global Catalogue of Microorganisms (GCM) 10K type strain sequencing project: providing services to taxonomists for standard genome sequencing and annotation.</title>
        <authorList>
            <consortium name="The Broad Institute Genomics Platform"/>
            <consortium name="The Broad Institute Genome Sequencing Center for Infectious Disease"/>
            <person name="Wu L."/>
            <person name="Ma J."/>
        </authorList>
    </citation>
    <scope>NUCLEOTIDE SEQUENCE [LARGE SCALE GENOMIC DNA]</scope>
    <source>
        <strain evidence="3">JCM 8201</strain>
    </source>
</reference>